<proteinExistence type="predicted"/>
<keyword evidence="3" id="KW-1185">Reference proteome</keyword>
<dbReference type="InterPro" id="IPR036281">
    <property type="entry name" value="SinR/SinI_dimer_dom_sf"/>
</dbReference>
<comment type="caution">
    <text evidence="2">The sequence shown here is derived from an EMBL/GenBank/DDBJ whole genome shotgun (WGS) entry which is preliminary data.</text>
</comment>
<dbReference type="Proteomes" id="UP000248214">
    <property type="component" value="Unassembled WGS sequence"/>
</dbReference>
<accession>A0A323TB96</accession>
<feature type="domain" description="Sin" evidence="1">
    <location>
        <begin position="1"/>
        <end position="38"/>
    </location>
</feature>
<dbReference type="Pfam" id="PF08671">
    <property type="entry name" value="SinI"/>
    <property type="match status" value="1"/>
</dbReference>
<gene>
    <name evidence="2" type="ORF">CR194_15270</name>
</gene>
<dbReference type="InterPro" id="IPR010981">
    <property type="entry name" value="SinR/SinI_dimer_dom"/>
</dbReference>
<evidence type="ECO:0000313" key="3">
    <source>
        <dbReference type="Proteomes" id="UP000248214"/>
    </source>
</evidence>
<dbReference type="AlphaFoldDB" id="A0A323TB96"/>
<evidence type="ECO:0000259" key="1">
    <source>
        <dbReference type="PROSITE" id="PS51500"/>
    </source>
</evidence>
<sequence length="54" mass="6372">MENIFSSNLDNEWERLMEEARQLGLTPEDVRSFLTDKKQARKDMFLEANKGIIL</sequence>
<reference evidence="2 3" key="1">
    <citation type="submission" date="2017-10" db="EMBL/GenBank/DDBJ databases">
        <title>Bacillus sp. nov., a halophilic bacterium isolated from a Keqin Lake.</title>
        <authorList>
            <person name="Wang H."/>
        </authorList>
    </citation>
    <scope>NUCLEOTIDE SEQUENCE [LARGE SCALE GENOMIC DNA]</scope>
    <source>
        <strain evidence="2 3">KQ-12</strain>
    </source>
</reference>
<protein>
    <submittedName>
        <fullName evidence="2">Antirepressor SinI</fullName>
    </submittedName>
</protein>
<dbReference type="SUPFAM" id="SSF47406">
    <property type="entry name" value="SinR repressor dimerisation domain-like"/>
    <property type="match status" value="1"/>
</dbReference>
<dbReference type="PROSITE" id="PS51500">
    <property type="entry name" value="SIN"/>
    <property type="match status" value="1"/>
</dbReference>
<dbReference type="OrthoDB" id="2936084at2"/>
<dbReference type="GO" id="GO:0006355">
    <property type="term" value="P:regulation of DNA-templated transcription"/>
    <property type="evidence" value="ECO:0007669"/>
    <property type="project" value="InterPro"/>
</dbReference>
<organism evidence="2 3">
    <name type="scientific">Salipaludibacillus keqinensis</name>
    <dbReference type="NCBI Taxonomy" id="2045207"/>
    <lineage>
        <taxon>Bacteria</taxon>
        <taxon>Bacillati</taxon>
        <taxon>Bacillota</taxon>
        <taxon>Bacilli</taxon>
        <taxon>Bacillales</taxon>
        <taxon>Bacillaceae</taxon>
    </lineage>
</organism>
<name>A0A323TB96_9BACI</name>
<dbReference type="GO" id="GO:0046983">
    <property type="term" value="F:protein dimerization activity"/>
    <property type="evidence" value="ECO:0007669"/>
    <property type="project" value="InterPro"/>
</dbReference>
<evidence type="ECO:0000313" key="2">
    <source>
        <dbReference type="EMBL" id="PYZ92200.1"/>
    </source>
</evidence>
<dbReference type="EMBL" id="PDOD01000004">
    <property type="protein sequence ID" value="PYZ92200.1"/>
    <property type="molecule type" value="Genomic_DNA"/>
</dbReference>
<dbReference type="RefSeq" id="WP_110610619.1">
    <property type="nucleotide sequence ID" value="NZ_PDOD01000004.1"/>
</dbReference>